<dbReference type="Proteomes" id="UP000290288">
    <property type="component" value="Unassembled WGS sequence"/>
</dbReference>
<name>A0A4Q2DVH0_9AGAR</name>
<evidence type="ECO:0000256" key="1">
    <source>
        <dbReference type="ARBA" id="ARBA00023604"/>
    </source>
</evidence>
<evidence type="ECO:0000313" key="3">
    <source>
        <dbReference type="Proteomes" id="UP000290288"/>
    </source>
</evidence>
<organism evidence="2 3">
    <name type="scientific">Candolleomyces aberdarensis</name>
    <dbReference type="NCBI Taxonomy" id="2316362"/>
    <lineage>
        <taxon>Eukaryota</taxon>
        <taxon>Fungi</taxon>
        <taxon>Dikarya</taxon>
        <taxon>Basidiomycota</taxon>
        <taxon>Agaricomycotina</taxon>
        <taxon>Agaricomycetes</taxon>
        <taxon>Agaricomycetidae</taxon>
        <taxon>Agaricales</taxon>
        <taxon>Agaricineae</taxon>
        <taxon>Psathyrellaceae</taxon>
        <taxon>Candolleomyces</taxon>
    </lineage>
</organism>
<dbReference type="NCBIfam" id="NF041278">
    <property type="entry name" value="CmcJ_NvfI_EfuI"/>
    <property type="match status" value="1"/>
</dbReference>
<reference evidence="2 3" key="1">
    <citation type="submission" date="2019-01" db="EMBL/GenBank/DDBJ databases">
        <title>Draft genome sequence of Psathyrella aberdarensis IHI B618.</title>
        <authorList>
            <person name="Buettner E."/>
            <person name="Kellner H."/>
        </authorList>
    </citation>
    <scope>NUCLEOTIDE SEQUENCE [LARGE SCALE GENOMIC DNA]</scope>
    <source>
        <strain evidence="2 3">IHI B618</strain>
    </source>
</reference>
<evidence type="ECO:0000313" key="2">
    <source>
        <dbReference type="EMBL" id="RXW23716.1"/>
    </source>
</evidence>
<dbReference type="EMBL" id="SDEE01000034">
    <property type="protein sequence ID" value="RXW23716.1"/>
    <property type="molecule type" value="Genomic_DNA"/>
</dbReference>
<accession>A0A4Q2DVH0</accession>
<comment type="similarity">
    <text evidence="1">Belongs to the asaB hydroxylase/desaturase family.</text>
</comment>
<proteinExistence type="inferred from homology"/>
<dbReference type="InterPro" id="IPR044053">
    <property type="entry name" value="AsaB-like"/>
</dbReference>
<gene>
    <name evidence="2" type="ORF">EST38_g2134</name>
</gene>
<keyword evidence="3" id="KW-1185">Reference proteome</keyword>
<dbReference type="PANTHER" id="PTHR34598">
    <property type="entry name" value="BLL6449 PROTEIN"/>
    <property type="match status" value="1"/>
</dbReference>
<dbReference type="OrthoDB" id="412788at2759"/>
<comment type="caution">
    <text evidence="2">The sequence shown here is derived from an EMBL/GenBank/DDBJ whole genome shotgun (WGS) entry which is preliminary data.</text>
</comment>
<dbReference type="PANTHER" id="PTHR34598:SF3">
    <property type="entry name" value="OXIDOREDUCTASE AN1597"/>
    <property type="match status" value="1"/>
</dbReference>
<evidence type="ECO:0008006" key="4">
    <source>
        <dbReference type="Google" id="ProtNLM"/>
    </source>
</evidence>
<protein>
    <recommendedName>
        <fullName evidence="4">Methyltransferase</fullName>
    </recommendedName>
</protein>
<dbReference type="AlphaFoldDB" id="A0A4Q2DVH0"/>
<dbReference type="GO" id="GO:0016491">
    <property type="term" value="F:oxidoreductase activity"/>
    <property type="evidence" value="ECO:0007669"/>
    <property type="project" value="InterPro"/>
</dbReference>
<sequence>MPKDVETTLNYAVPFDNQPLYKYIFNPPEGVPRKNFEFKAYPTTVHDARGTEMEKNADLDVHGFQFVRHKSSETEFLDEDRVKEVYFKEAEQLLLSVIPWAKRVHVFDSTIRRKEKDPLDPTEGRGPALRVHADQTYDSGPARLRIHLPDQADRLLQGRMQIINVWRPIANPVAHNPLAVADWGSVNPARDLLPTKRIHPDFIGATYNIRHSEKHQWWHLADQTPEECLLIKCYDTVEDVARATPHTSFDDPTSPPEAPHRQSIELRCFVLELE</sequence>